<dbReference type="EMBL" id="UOEE01000009">
    <property type="protein sequence ID" value="VAV86736.1"/>
    <property type="molecule type" value="Genomic_DNA"/>
</dbReference>
<dbReference type="Pfam" id="PF02627">
    <property type="entry name" value="CMD"/>
    <property type="match status" value="1"/>
</dbReference>
<dbReference type="AlphaFoldDB" id="A0A3B0RCV0"/>
<accession>A0A3B0RCV0</accession>
<proteinExistence type="predicted"/>
<gene>
    <name evidence="2" type="ORF">MNBD_ALPHA06-2163</name>
</gene>
<evidence type="ECO:0000313" key="2">
    <source>
        <dbReference type="EMBL" id="VAV86736.1"/>
    </source>
</evidence>
<dbReference type="GO" id="GO:0051920">
    <property type="term" value="F:peroxiredoxin activity"/>
    <property type="evidence" value="ECO:0007669"/>
    <property type="project" value="InterPro"/>
</dbReference>
<dbReference type="PANTHER" id="PTHR35446:SF2">
    <property type="entry name" value="CARBOXYMUCONOLACTONE DECARBOXYLASE-LIKE DOMAIN-CONTAINING PROTEIN"/>
    <property type="match status" value="1"/>
</dbReference>
<organism evidence="2">
    <name type="scientific">hydrothermal vent metagenome</name>
    <dbReference type="NCBI Taxonomy" id="652676"/>
    <lineage>
        <taxon>unclassified sequences</taxon>
        <taxon>metagenomes</taxon>
        <taxon>ecological metagenomes</taxon>
    </lineage>
</organism>
<protein>
    <recommendedName>
        <fullName evidence="1">Carboxymuconolactone decarboxylase-like domain-containing protein</fullName>
    </recommendedName>
</protein>
<name>A0A3B0RCV0_9ZZZZ</name>
<dbReference type="PANTHER" id="PTHR35446">
    <property type="entry name" value="SI:CH211-175M2.5"/>
    <property type="match status" value="1"/>
</dbReference>
<dbReference type="SUPFAM" id="SSF69118">
    <property type="entry name" value="AhpD-like"/>
    <property type="match status" value="1"/>
</dbReference>
<dbReference type="InterPro" id="IPR003779">
    <property type="entry name" value="CMD-like"/>
</dbReference>
<dbReference type="Gene3D" id="1.20.1290.10">
    <property type="entry name" value="AhpD-like"/>
    <property type="match status" value="1"/>
</dbReference>
<evidence type="ECO:0000259" key="1">
    <source>
        <dbReference type="Pfam" id="PF02627"/>
    </source>
</evidence>
<dbReference type="InterPro" id="IPR029032">
    <property type="entry name" value="AhpD-like"/>
</dbReference>
<sequence>MPLLSPTKQTDLATMQDLFSLFESHLGFVPNSLKIMARRPQMLEAFAGFTYHVMAMSQLDESLKSLVCWAASAAHGCRYCQAHTFHAAKKSGMETQKITALPEFETSAYFTAAERAAMVFAQCMAHGSNMIAQAEKDALQQYYTEDEIFDIVSLVSYFGFLNRWNDTLETPIEAEPAKLADTHLPGWDAGKHGS</sequence>
<reference evidence="2" key="1">
    <citation type="submission" date="2018-06" db="EMBL/GenBank/DDBJ databases">
        <authorList>
            <person name="Zhirakovskaya E."/>
        </authorList>
    </citation>
    <scope>NUCLEOTIDE SEQUENCE</scope>
</reference>
<feature type="domain" description="Carboxymuconolactone decarboxylase-like" evidence="1">
    <location>
        <begin position="40"/>
        <end position="121"/>
    </location>
</feature>